<dbReference type="EMBL" id="GISG01200910">
    <property type="protein sequence ID" value="MBA4658517.1"/>
    <property type="molecule type" value="Transcribed_RNA"/>
</dbReference>
<reference evidence="1" key="2">
    <citation type="submission" date="2020-07" db="EMBL/GenBank/DDBJ databases">
        <authorList>
            <person name="Vera ALvarez R."/>
            <person name="Arias-Moreno D.M."/>
            <person name="Jimenez-Jacinto V."/>
            <person name="Jimenez-Bremont J.F."/>
            <person name="Swaminathan K."/>
            <person name="Moose S.P."/>
            <person name="Guerrero-Gonzalez M.L."/>
            <person name="Marino-Ramirez L."/>
            <person name="Landsman D."/>
            <person name="Rodriguez-Kessler M."/>
            <person name="Delgado-Sanchez P."/>
        </authorList>
    </citation>
    <scope>NUCLEOTIDE SEQUENCE</scope>
    <source>
        <tissue evidence="1">Cladode</tissue>
    </source>
</reference>
<proteinExistence type="predicted"/>
<reference evidence="1" key="1">
    <citation type="journal article" date="2013" name="J. Plant Res.">
        <title>Effect of fungi and light on seed germination of three Opuntia species from semiarid lands of central Mexico.</title>
        <authorList>
            <person name="Delgado-Sanchez P."/>
            <person name="Jimenez-Bremont J.F."/>
            <person name="Guerrero-Gonzalez Mde L."/>
            <person name="Flores J."/>
        </authorList>
    </citation>
    <scope>NUCLEOTIDE SEQUENCE</scope>
    <source>
        <tissue evidence="1">Cladode</tissue>
    </source>
</reference>
<name>A0A7C9A568_OPUST</name>
<dbReference type="PROSITE" id="PS51257">
    <property type="entry name" value="PROKAR_LIPOPROTEIN"/>
    <property type="match status" value="1"/>
</dbReference>
<dbReference type="AlphaFoldDB" id="A0A7C9A568"/>
<organism evidence="1">
    <name type="scientific">Opuntia streptacantha</name>
    <name type="common">Prickly pear cactus</name>
    <name type="synonym">Opuntia cardona</name>
    <dbReference type="NCBI Taxonomy" id="393608"/>
    <lineage>
        <taxon>Eukaryota</taxon>
        <taxon>Viridiplantae</taxon>
        <taxon>Streptophyta</taxon>
        <taxon>Embryophyta</taxon>
        <taxon>Tracheophyta</taxon>
        <taxon>Spermatophyta</taxon>
        <taxon>Magnoliopsida</taxon>
        <taxon>eudicotyledons</taxon>
        <taxon>Gunneridae</taxon>
        <taxon>Pentapetalae</taxon>
        <taxon>Caryophyllales</taxon>
        <taxon>Cactineae</taxon>
        <taxon>Cactaceae</taxon>
        <taxon>Opuntioideae</taxon>
        <taxon>Opuntia</taxon>
    </lineage>
</organism>
<protein>
    <submittedName>
        <fullName evidence="1">Uncharacterized protein</fullName>
    </submittedName>
</protein>
<sequence length="139" mass="14964">MRNQANGIPFSGIGIGLTTICSCGSNFYHLNLFTTLCMNTSISNRAYSLPGHILGPPPNGTNVYGAGPSPSNRLASNFSGFGKYWGFLWVELALQYNFQPLGIVKPAYVNSLMASLNAPCNGGANLITSQATFHEYFIF</sequence>
<accession>A0A7C9A568</accession>
<evidence type="ECO:0000313" key="1">
    <source>
        <dbReference type="EMBL" id="MBA4658517.1"/>
    </source>
</evidence>